<evidence type="ECO:0000313" key="2">
    <source>
        <dbReference type="Proteomes" id="UP000789525"/>
    </source>
</evidence>
<proteinExistence type="predicted"/>
<gene>
    <name evidence="1" type="ORF">ACOLOM_LOCUS2242</name>
</gene>
<evidence type="ECO:0000313" key="1">
    <source>
        <dbReference type="EMBL" id="CAG8487487.1"/>
    </source>
</evidence>
<keyword evidence="2" id="KW-1185">Reference proteome</keyword>
<comment type="caution">
    <text evidence="1">The sequence shown here is derived from an EMBL/GenBank/DDBJ whole genome shotgun (WGS) entry which is preliminary data.</text>
</comment>
<dbReference type="EMBL" id="CAJVPT010002801">
    <property type="protein sequence ID" value="CAG8487487.1"/>
    <property type="molecule type" value="Genomic_DNA"/>
</dbReference>
<accession>A0ACA9KQP6</accession>
<dbReference type="Proteomes" id="UP000789525">
    <property type="component" value="Unassembled WGS sequence"/>
</dbReference>
<protein>
    <submittedName>
        <fullName evidence="1">4988_t:CDS:1</fullName>
    </submittedName>
</protein>
<sequence length="470" mass="52758">MPHKNSNFNGDERTKLLQEISALESNGSEGPLPIGALRDLKLQHNALVGTNSRAIRYMDSSQYLPPELWTHILLKVIDDDCLDILPFIQVCQRWASIILSSSRLWTFIYIRGDLDALEGAHSALFLSKGLPLCMTIDVPIASVVQERFLQREASRIQHLKIKVLREYFPLQSGSSDDLLGYCLGNLFKDLGLLPSLESLTIDESDIRDSTLFLALRHLNAPHIKYIAPAQLSDDALAHPRYAGLQSLETSSPLGSVISKLIRLADLKDLVLLGSIRERQEMPPESYTKLCQRVAPLEYLRSYQRSWSYISPLLSSVSSSIRMLELSIVVGQAFDFFSIIHGAPCLQKLRLAITADSTLDDVRTIHWKARPLPYIRDLLMNVRSRVPAALYIAEITRALLNALHYSLFKVQIFHLISDIFGIDLVRFIDNLEDLNILYLDGSEGQGQGYPVLPTHAEPQQPHTSGEGRLGI</sequence>
<reference evidence="1" key="1">
    <citation type="submission" date="2021-06" db="EMBL/GenBank/DDBJ databases">
        <authorList>
            <person name="Kallberg Y."/>
            <person name="Tangrot J."/>
            <person name="Rosling A."/>
        </authorList>
    </citation>
    <scope>NUCLEOTIDE SEQUENCE</scope>
    <source>
        <strain evidence="1">CL356</strain>
    </source>
</reference>
<name>A0ACA9KQP6_9GLOM</name>
<organism evidence="1 2">
    <name type="scientific">Acaulospora colombiana</name>
    <dbReference type="NCBI Taxonomy" id="27376"/>
    <lineage>
        <taxon>Eukaryota</taxon>
        <taxon>Fungi</taxon>
        <taxon>Fungi incertae sedis</taxon>
        <taxon>Mucoromycota</taxon>
        <taxon>Glomeromycotina</taxon>
        <taxon>Glomeromycetes</taxon>
        <taxon>Diversisporales</taxon>
        <taxon>Acaulosporaceae</taxon>
        <taxon>Acaulospora</taxon>
    </lineage>
</organism>